<protein>
    <submittedName>
        <fullName evidence="1">Uncharacterized protein</fullName>
    </submittedName>
</protein>
<proteinExistence type="predicted"/>
<accession>A0A1H6MBI2</accession>
<dbReference type="Proteomes" id="UP000199634">
    <property type="component" value="Unassembled WGS sequence"/>
</dbReference>
<gene>
    <name evidence="1" type="ORF">SAMN02927937_02341</name>
</gene>
<evidence type="ECO:0000313" key="2">
    <source>
        <dbReference type="Proteomes" id="UP000199634"/>
    </source>
</evidence>
<dbReference type="AlphaFoldDB" id="A0A1H6MBI2"/>
<dbReference type="EMBL" id="FNXE01000037">
    <property type="protein sequence ID" value="SEH95092.1"/>
    <property type="molecule type" value="Genomic_DNA"/>
</dbReference>
<dbReference type="STRING" id="1159016.SAMN02927937_02341"/>
<sequence>MIKVLTRLIPLFFITVMGFYTLFGIDQQKNAEDWVGIYEPQKPNLIERKFLFRTYNLKGAYFADKESAKVILSSDFSLQRVINDSIVYEAKWELIKENPLLHFTNKDHYFKRIKLSNKVYYYEKVKTCQGDSIDYFVVFKKIK</sequence>
<organism evidence="1 2">
    <name type="scientific">Paenimyroides marinum</name>
    <dbReference type="NCBI Taxonomy" id="1159016"/>
    <lineage>
        <taxon>Bacteria</taxon>
        <taxon>Pseudomonadati</taxon>
        <taxon>Bacteroidota</taxon>
        <taxon>Flavobacteriia</taxon>
        <taxon>Flavobacteriales</taxon>
        <taxon>Flavobacteriaceae</taxon>
        <taxon>Paenimyroides</taxon>
    </lineage>
</organism>
<keyword evidence="2" id="KW-1185">Reference proteome</keyword>
<name>A0A1H6MBI2_9FLAO</name>
<evidence type="ECO:0000313" key="1">
    <source>
        <dbReference type="EMBL" id="SEH95092.1"/>
    </source>
</evidence>
<reference evidence="2" key="1">
    <citation type="submission" date="2016-10" db="EMBL/GenBank/DDBJ databases">
        <authorList>
            <person name="Varghese N."/>
            <person name="Submissions S."/>
        </authorList>
    </citation>
    <scope>NUCLEOTIDE SEQUENCE [LARGE SCALE GENOMIC DNA]</scope>
    <source>
        <strain evidence="2">CGMCC 1.10825</strain>
    </source>
</reference>
<dbReference type="RefSeq" id="WP_143037783.1">
    <property type="nucleotide sequence ID" value="NZ_FNXE01000037.1"/>
</dbReference>